<name>B3DYN8_METI4</name>
<dbReference type="STRING" id="481448.Minf_2032"/>
<evidence type="ECO:0000256" key="1">
    <source>
        <dbReference type="ARBA" id="ARBA00001633"/>
    </source>
</evidence>
<keyword evidence="3 8" id="KW-0028">Amino-acid biosynthesis</keyword>
<evidence type="ECO:0000313" key="11">
    <source>
        <dbReference type="Proteomes" id="UP000009149"/>
    </source>
</evidence>
<dbReference type="RefSeq" id="WP_012464368.1">
    <property type="nucleotide sequence ID" value="NC_010794.1"/>
</dbReference>
<dbReference type="FunFam" id="3.20.20.70:FF:000024">
    <property type="entry name" value="Indole-3-glycerol phosphate synthase"/>
    <property type="match status" value="1"/>
</dbReference>
<dbReference type="PANTHER" id="PTHR22854">
    <property type="entry name" value="TRYPTOPHAN BIOSYNTHESIS PROTEIN"/>
    <property type="match status" value="1"/>
</dbReference>
<dbReference type="InterPro" id="IPR045186">
    <property type="entry name" value="Indole-3-glycerol_P_synth"/>
</dbReference>
<evidence type="ECO:0000259" key="9">
    <source>
        <dbReference type="Pfam" id="PF00218"/>
    </source>
</evidence>
<dbReference type="EMBL" id="CP000975">
    <property type="protein sequence ID" value="ACD84086.1"/>
    <property type="molecule type" value="Genomic_DNA"/>
</dbReference>
<dbReference type="GO" id="GO:0000162">
    <property type="term" value="P:L-tryptophan biosynthetic process"/>
    <property type="evidence" value="ECO:0007669"/>
    <property type="project" value="UniProtKB-UniRule"/>
</dbReference>
<evidence type="ECO:0000256" key="8">
    <source>
        <dbReference type="HAMAP-Rule" id="MF_00134"/>
    </source>
</evidence>
<dbReference type="NCBIfam" id="NF001377">
    <property type="entry name" value="PRK00278.2-4"/>
    <property type="match status" value="1"/>
</dbReference>
<protein>
    <recommendedName>
        <fullName evidence="8">Indole-3-glycerol phosphate synthase</fullName>
        <shortName evidence="8">IGPS</shortName>
        <ecNumber evidence="8">4.1.1.48</ecNumber>
    </recommendedName>
</protein>
<dbReference type="Pfam" id="PF00218">
    <property type="entry name" value="IGPS"/>
    <property type="match status" value="1"/>
</dbReference>
<evidence type="ECO:0000256" key="2">
    <source>
        <dbReference type="ARBA" id="ARBA00004696"/>
    </source>
</evidence>
<dbReference type="InterPro" id="IPR013798">
    <property type="entry name" value="Indole-3-glycerol_P_synth_dom"/>
</dbReference>
<dbReference type="Proteomes" id="UP000009149">
    <property type="component" value="Chromosome"/>
</dbReference>
<reference evidence="10 11" key="1">
    <citation type="journal article" date="2008" name="Biol. Direct">
        <title>Complete genome sequence of the extremely acidophilic methanotroph isolate V4, Methylacidiphilum infernorum, a representative of the bacterial phylum Verrucomicrobia.</title>
        <authorList>
            <person name="Hou S."/>
            <person name="Makarova K.S."/>
            <person name="Saw J.H."/>
            <person name="Senin P."/>
            <person name="Ly B.V."/>
            <person name="Zhou Z."/>
            <person name="Ren Y."/>
            <person name="Wang J."/>
            <person name="Galperin M.Y."/>
            <person name="Omelchenko M.V."/>
            <person name="Wolf Y.I."/>
            <person name="Yutin N."/>
            <person name="Koonin E.V."/>
            <person name="Stott M.B."/>
            <person name="Mountain B.W."/>
            <person name="Crowe M.A."/>
            <person name="Smirnova A.V."/>
            <person name="Dunfield P.F."/>
            <person name="Feng L."/>
            <person name="Wang L."/>
            <person name="Alam M."/>
        </authorList>
    </citation>
    <scope>NUCLEOTIDE SEQUENCE [LARGE SCALE GENOMIC DNA]</scope>
    <source>
        <strain evidence="11">Isolate V4</strain>
    </source>
</reference>
<comment type="pathway">
    <text evidence="2 8">Amino-acid biosynthesis; L-tryptophan biosynthesis; L-tryptophan from chorismate: step 4/5.</text>
</comment>
<dbReference type="InterPro" id="IPR011060">
    <property type="entry name" value="RibuloseP-bd_barrel"/>
</dbReference>
<evidence type="ECO:0000256" key="7">
    <source>
        <dbReference type="ARBA" id="ARBA00023239"/>
    </source>
</evidence>
<proteinExistence type="inferred from homology"/>
<evidence type="ECO:0000256" key="4">
    <source>
        <dbReference type="ARBA" id="ARBA00022793"/>
    </source>
</evidence>
<evidence type="ECO:0000256" key="6">
    <source>
        <dbReference type="ARBA" id="ARBA00023141"/>
    </source>
</evidence>
<dbReference type="GO" id="GO:0004425">
    <property type="term" value="F:indole-3-glycerol-phosphate synthase activity"/>
    <property type="evidence" value="ECO:0007669"/>
    <property type="project" value="UniProtKB-UniRule"/>
</dbReference>
<dbReference type="UniPathway" id="UPA00035">
    <property type="reaction ID" value="UER00043"/>
</dbReference>
<dbReference type="InterPro" id="IPR013785">
    <property type="entry name" value="Aldolase_TIM"/>
</dbReference>
<evidence type="ECO:0000256" key="5">
    <source>
        <dbReference type="ARBA" id="ARBA00022822"/>
    </source>
</evidence>
<keyword evidence="6 8" id="KW-0057">Aromatic amino acid biosynthesis</keyword>
<dbReference type="HAMAP" id="MF_00134_B">
    <property type="entry name" value="IGPS_B"/>
    <property type="match status" value="1"/>
</dbReference>
<dbReference type="CDD" id="cd00331">
    <property type="entry name" value="IGPS"/>
    <property type="match status" value="1"/>
</dbReference>
<comment type="catalytic activity">
    <reaction evidence="1 8">
        <text>1-(2-carboxyphenylamino)-1-deoxy-D-ribulose 5-phosphate + H(+) = (1S,2R)-1-C-(indol-3-yl)glycerol 3-phosphate + CO2 + H2O</text>
        <dbReference type="Rhea" id="RHEA:23476"/>
        <dbReference type="ChEBI" id="CHEBI:15377"/>
        <dbReference type="ChEBI" id="CHEBI:15378"/>
        <dbReference type="ChEBI" id="CHEBI:16526"/>
        <dbReference type="ChEBI" id="CHEBI:58613"/>
        <dbReference type="ChEBI" id="CHEBI:58866"/>
        <dbReference type="EC" id="4.1.1.48"/>
    </reaction>
</comment>
<dbReference type="SUPFAM" id="SSF51366">
    <property type="entry name" value="Ribulose-phoshate binding barrel"/>
    <property type="match status" value="1"/>
</dbReference>
<gene>
    <name evidence="8 10" type="primary">trpC</name>
    <name evidence="10" type="ordered locus">Minf_2032</name>
</gene>
<keyword evidence="7 8" id="KW-0456">Lyase</keyword>
<keyword evidence="4 8" id="KW-0210">Decarboxylase</keyword>
<keyword evidence="5 8" id="KW-0822">Tryptophan biosynthesis</keyword>
<dbReference type="KEGG" id="min:Minf_2032"/>
<dbReference type="OrthoDB" id="9804217at2"/>
<evidence type="ECO:0000256" key="3">
    <source>
        <dbReference type="ARBA" id="ARBA00022605"/>
    </source>
</evidence>
<dbReference type="GO" id="GO:0004640">
    <property type="term" value="F:phosphoribosylanthranilate isomerase activity"/>
    <property type="evidence" value="ECO:0007669"/>
    <property type="project" value="TreeGrafter"/>
</dbReference>
<dbReference type="PANTHER" id="PTHR22854:SF2">
    <property type="entry name" value="INDOLE-3-GLYCEROL-PHOSPHATE SYNTHASE"/>
    <property type="match status" value="1"/>
</dbReference>
<feature type="domain" description="Indole-3-glycerol phosphate synthase" evidence="9">
    <location>
        <begin position="9"/>
        <end position="259"/>
    </location>
</feature>
<dbReference type="HAMAP" id="MF_00134_A">
    <property type="entry name" value="IGPS_A"/>
    <property type="match status" value="1"/>
</dbReference>
<evidence type="ECO:0000313" key="10">
    <source>
        <dbReference type="EMBL" id="ACD84086.1"/>
    </source>
</evidence>
<accession>B3DYN8</accession>
<dbReference type="AlphaFoldDB" id="B3DYN8"/>
<organism evidence="10 11">
    <name type="scientific">Methylacidiphilum infernorum (isolate V4)</name>
    <name type="common">Methylokorus infernorum (strain V4)</name>
    <dbReference type="NCBI Taxonomy" id="481448"/>
    <lineage>
        <taxon>Bacteria</taxon>
        <taxon>Pseudomonadati</taxon>
        <taxon>Verrucomicrobiota</taxon>
        <taxon>Methylacidiphilae</taxon>
        <taxon>Methylacidiphilales</taxon>
        <taxon>Methylacidiphilaceae</taxon>
        <taxon>Methylacidiphilum (ex Ratnadevi et al. 2023)</taxon>
    </lineage>
</organism>
<dbReference type="EC" id="4.1.1.48" evidence="8"/>
<dbReference type="eggNOG" id="COG0134">
    <property type="taxonomic scope" value="Bacteria"/>
</dbReference>
<comment type="similarity">
    <text evidence="8">Belongs to the TrpC family.</text>
</comment>
<sequence>MKGSLNWVEEVIAAKKEEIKKLLPQRAKMEKALYNSSIPKRAFAAALRHRKKMGLIAEFKRNSPSAGVISSSQDLKLQVSKYQQGGADCISVLTENKFFKGSLEDLKKAREAVTLPILRKDFIIHELQVIESLLGGADALLLIVAILPVRDFFKLYAFCKELGIEALVEVHNEAEIDRALEAGASLIGINNRDLYTLQVDLRVSRGLLPFIPEETIVVSESGISSSDDLCDLRVRGADAVLVGEFLMKQDNPQKAIADLLSRSFLSRGTRKSTFFKGTFGYP</sequence>
<dbReference type="Gene3D" id="3.20.20.70">
    <property type="entry name" value="Aldolase class I"/>
    <property type="match status" value="1"/>
</dbReference>
<dbReference type="HOGENOM" id="CLU_034247_2_0_0"/>